<feature type="transmembrane region" description="Helical" evidence="1">
    <location>
        <begin position="54"/>
        <end position="76"/>
    </location>
</feature>
<dbReference type="SUPFAM" id="SSF53474">
    <property type="entry name" value="alpha/beta-Hydrolases"/>
    <property type="match status" value="1"/>
</dbReference>
<evidence type="ECO:0000313" key="3">
    <source>
        <dbReference type="EMBL" id="MDO6577219.1"/>
    </source>
</evidence>
<keyword evidence="3" id="KW-0378">Hydrolase</keyword>
<dbReference type="InterPro" id="IPR053145">
    <property type="entry name" value="AB_hydrolase_Est10"/>
</dbReference>
<dbReference type="PANTHER" id="PTHR43265">
    <property type="entry name" value="ESTERASE ESTD"/>
    <property type="match status" value="1"/>
</dbReference>
<dbReference type="RefSeq" id="WP_061997728.1">
    <property type="nucleotide sequence ID" value="NZ_CP015345.1"/>
</dbReference>
<comment type="caution">
    <text evidence="3">The sequence shown here is derived from an EMBL/GenBank/DDBJ whole genome shotgun (WGS) entry which is preliminary data.</text>
</comment>
<dbReference type="PANTHER" id="PTHR43265:SF1">
    <property type="entry name" value="ESTERASE ESTD"/>
    <property type="match status" value="1"/>
</dbReference>
<dbReference type="InterPro" id="IPR029058">
    <property type="entry name" value="AB_hydrolase_fold"/>
</dbReference>
<dbReference type="Gene3D" id="3.40.50.1820">
    <property type="entry name" value="alpha/beta hydrolase"/>
    <property type="match status" value="1"/>
</dbReference>
<dbReference type="GO" id="GO:0052689">
    <property type="term" value="F:carboxylic ester hydrolase activity"/>
    <property type="evidence" value="ECO:0007669"/>
    <property type="project" value="TreeGrafter"/>
</dbReference>
<sequence length="365" mass="39827">MARYSSVKPHCVSSKRNESLSLGAALFTRGAFIKGLFIKGLFSTRPFTTRLLRLVPVSLVLAITALSSALLLSTAADAKSDEAEHNQSLSNSAASSQSVNLSQNISLSSGAKGVLEKSSCTANNDANLEIKGAVLLIHGWAGQKDEVGDLYKDLSHQLSAHCIASVRFDVRGEAEREASNYTLSSTFKSRVEDAQAGLDYLQAQYPNTPLVVVGFSLGGATAMELVSTHPKTFDGMVLWSTALNPNEIVTNSQNFKEVRRALEQGQSTLKSWVDLTLTRKHLVGMLGYNPIRNLGDFEGEVLAIRGSNDYLPAHENVIFEASNAVREDAYYIGDADHIFNVYEPDRSKKEEVLDLSVNWIKQLLK</sequence>
<evidence type="ECO:0000259" key="2">
    <source>
        <dbReference type="Pfam" id="PF12146"/>
    </source>
</evidence>
<proteinExistence type="predicted"/>
<name>A0AAW7YXV6_9ALTE</name>
<dbReference type="InterPro" id="IPR022742">
    <property type="entry name" value="Hydrolase_4"/>
</dbReference>
<dbReference type="AlphaFoldDB" id="A0AAW7YXV6"/>
<accession>A0AAW7YXV6</accession>
<feature type="transmembrane region" description="Helical" evidence="1">
    <location>
        <begin position="20"/>
        <end position="42"/>
    </location>
</feature>
<keyword evidence="1" id="KW-0812">Transmembrane</keyword>
<keyword evidence="1" id="KW-1133">Transmembrane helix</keyword>
<organism evidence="3 4">
    <name type="scientific">Alteromonas stellipolaris</name>
    <dbReference type="NCBI Taxonomy" id="233316"/>
    <lineage>
        <taxon>Bacteria</taxon>
        <taxon>Pseudomonadati</taxon>
        <taxon>Pseudomonadota</taxon>
        <taxon>Gammaproteobacteria</taxon>
        <taxon>Alteromonadales</taxon>
        <taxon>Alteromonadaceae</taxon>
        <taxon>Alteromonas/Salinimonas group</taxon>
        <taxon>Alteromonas</taxon>
    </lineage>
</organism>
<protein>
    <submittedName>
        <fullName evidence="3">Alpha/beta fold hydrolase</fullName>
    </submittedName>
</protein>
<evidence type="ECO:0000313" key="4">
    <source>
        <dbReference type="Proteomes" id="UP001170717"/>
    </source>
</evidence>
<keyword evidence="1" id="KW-0472">Membrane</keyword>
<dbReference type="Pfam" id="PF12146">
    <property type="entry name" value="Hydrolase_4"/>
    <property type="match status" value="1"/>
</dbReference>
<dbReference type="EMBL" id="JAUOQI010000004">
    <property type="protein sequence ID" value="MDO6577219.1"/>
    <property type="molecule type" value="Genomic_DNA"/>
</dbReference>
<gene>
    <name evidence="3" type="ORF">Q4527_07430</name>
</gene>
<reference evidence="3" key="1">
    <citation type="submission" date="2023-07" db="EMBL/GenBank/DDBJ databases">
        <title>Genome content predicts the carbon catabolic preferences of heterotrophic bacteria.</title>
        <authorList>
            <person name="Gralka M."/>
        </authorList>
    </citation>
    <scope>NUCLEOTIDE SEQUENCE</scope>
    <source>
        <strain evidence="3">F2M12</strain>
    </source>
</reference>
<dbReference type="Proteomes" id="UP001170717">
    <property type="component" value="Unassembled WGS sequence"/>
</dbReference>
<feature type="domain" description="Serine aminopeptidase S33" evidence="2">
    <location>
        <begin position="130"/>
        <end position="269"/>
    </location>
</feature>
<evidence type="ECO:0000256" key="1">
    <source>
        <dbReference type="SAM" id="Phobius"/>
    </source>
</evidence>